<dbReference type="Proteomes" id="UP001189429">
    <property type="component" value="Unassembled WGS sequence"/>
</dbReference>
<reference evidence="2" key="1">
    <citation type="submission" date="2023-10" db="EMBL/GenBank/DDBJ databases">
        <authorList>
            <person name="Chen Y."/>
            <person name="Shah S."/>
            <person name="Dougan E. K."/>
            <person name="Thang M."/>
            <person name="Chan C."/>
        </authorList>
    </citation>
    <scope>NUCLEOTIDE SEQUENCE [LARGE SCALE GENOMIC DNA]</scope>
</reference>
<gene>
    <name evidence="2" type="ORF">PCOR1329_LOCUS24870</name>
</gene>
<keyword evidence="3" id="KW-1185">Reference proteome</keyword>
<sequence length="122" mass="13088">GSRGSGARAAWGVPRAVGSLGVNMVLDPELVGVGRRRERELVQEFGVHGGALRSEARGDRLADTVHVDKVIAHNDRAGRDVPSRLPSPGSKHAGKNQKGAADLLSVTEWGKYRSLGDRWRMA</sequence>
<feature type="region of interest" description="Disordered" evidence="1">
    <location>
        <begin position="72"/>
        <end position="100"/>
    </location>
</feature>
<protein>
    <submittedName>
        <fullName evidence="2">Uncharacterized protein</fullName>
    </submittedName>
</protein>
<organism evidence="2 3">
    <name type="scientific">Prorocentrum cordatum</name>
    <dbReference type="NCBI Taxonomy" id="2364126"/>
    <lineage>
        <taxon>Eukaryota</taxon>
        <taxon>Sar</taxon>
        <taxon>Alveolata</taxon>
        <taxon>Dinophyceae</taxon>
        <taxon>Prorocentrales</taxon>
        <taxon>Prorocentraceae</taxon>
        <taxon>Prorocentrum</taxon>
    </lineage>
</organism>
<evidence type="ECO:0000256" key="1">
    <source>
        <dbReference type="SAM" id="MobiDB-lite"/>
    </source>
</evidence>
<evidence type="ECO:0000313" key="2">
    <source>
        <dbReference type="EMBL" id="CAK0824474.1"/>
    </source>
</evidence>
<name>A0ABN9RYM6_9DINO</name>
<comment type="caution">
    <text evidence="2">The sequence shown here is derived from an EMBL/GenBank/DDBJ whole genome shotgun (WGS) entry which is preliminary data.</text>
</comment>
<accession>A0ABN9RYM6</accession>
<proteinExistence type="predicted"/>
<feature type="compositionally biased region" description="Basic and acidic residues" evidence="1">
    <location>
        <begin position="72"/>
        <end position="82"/>
    </location>
</feature>
<feature type="non-terminal residue" evidence="2">
    <location>
        <position position="1"/>
    </location>
</feature>
<dbReference type="EMBL" id="CAUYUJ010008618">
    <property type="protein sequence ID" value="CAK0824474.1"/>
    <property type="molecule type" value="Genomic_DNA"/>
</dbReference>
<evidence type="ECO:0000313" key="3">
    <source>
        <dbReference type="Proteomes" id="UP001189429"/>
    </source>
</evidence>